<feature type="compositionally biased region" description="Basic and acidic residues" evidence="2">
    <location>
        <begin position="459"/>
        <end position="468"/>
    </location>
</feature>
<dbReference type="KEGG" id="pbor:BSF38_04861"/>
<reference evidence="5" key="1">
    <citation type="submission" date="2016-12" db="EMBL/GenBank/DDBJ databases">
        <title>Comparative genomics of four Isosphaeraceae planctomycetes: a common pool of plasmids and glycoside hydrolase genes.</title>
        <authorList>
            <person name="Ivanova A."/>
        </authorList>
    </citation>
    <scope>NUCLEOTIDE SEQUENCE [LARGE SCALE GENOMIC DNA]</scope>
    <source>
        <strain evidence="5">PX4</strain>
    </source>
</reference>
<proteinExistence type="predicted"/>
<feature type="transmembrane region" description="Helical" evidence="3">
    <location>
        <begin position="143"/>
        <end position="163"/>
    </location>
</feature>
<evidence type="ECO:0000256" key="1">
    <source>
        <dbReference type="SAM" id="Coils"/>
    </source>
</evidence>
<keyword evidence="3" id="KW-0472">Membrane</keyword>
<keyword evidence="3" id="KW-1133">Transmembrane helix</keyword>
<dbReference type="Proteomes" id="UP000186309">
    <property type="component" value="Chromosome"/>
</dbReference>
<dbReference type="EMBL" id="CP019082">
    <property type="protein sequence ID" value="APW63297.1"/>
    <property type="molecule type" value="Genomic_DNA"/>
</dbReference>
<feature type="transmembrane region" description="Helical" evidence="3">
    <location>
        <begin position="23"/>
        <end position="45"/>
    </location>
</feature>
<keyword evidence="1" id="KW-0175">Coiled coil</keyword>
<gene>
    <name evidence="4" type="primary">smc_4</name>
    <name evidence="4" type="ORF">BSF38_04861</name>
</gene>
<keyword evidence="5" id="KW-1185">Reference proteome</keyword>
<evidence type="ECO:0000256" key="2">
    <source>
        <dbReference type="SAM" id="MobiDB-lite"/>
    </source>
</evidence>
<feature type="transmembrane region" description="Helical" evidence="3">
    <location>
        <begin position="57"/>
        <end position="77"/>
    </location>
</feature>
<evidence type="ECO:0000256" key="3">
    <source>
        <dbReference type="SAM" id="Phobius"/>
    </source>
</evidence>
<feature type="coiled-coil region" evidence="1">
    <location>
        <begin position="276"/>
        <end position="411"/>
    </location>
</feature>
<accession>A0A1U7CWH3</accession>
<sequence>MVTLRELEKPVARVFRRLRFQRFVTAGVWSWTGALLVVAVVLGVFKVLNRPLPCAEWVPFAVAAGVGFVIAALVAVFSGPSRLDAAVAVDRAYKLNERISTALTLPDDLRESPVGRALIADAIRKLEQVDVTSAFGPRLPRRAWVMAIPAALAVAILFVPSWVTSTVQARTTAKLDPAAIAKKSEALTKKIASQREKIDKEKFPEAEKLLAQIEKKSEELGKAPPSQKDKLLVEMNKLSDALKDRQKQLGSPEQVSKQLQQLKEMGEKGPADQLAKELARGDFKKAAEQIKELQEKMKSDKLTPNEKKALKEQLGEMAKKLNDLANMDQRKKQLDEALKNGGLSKEQHERELEKLKQQAKNLKQLEQLAGKLGEAQKALEKGDAKKAAEALGMSEKQVADMAKQLEEMEALDGAMADVMDAKDGMNMDAMNQLGDSMGGMGPGSDRRGNSNNGGSRGRGAGDRAEAADKTSLYTTKVQQQIRKGKAIFQGFTDPSKTVKGESKIDIQGELEAATGSAADALSNQRIPKSVEKHIRSYYDQLNKGK</sequence>
<dbReference type="STRING" id="1387353.BSF38_04861"/>
<organism evidence="4 5">
    <name type="scientific">Paludisphaera borealis</name>
    <dbReference type="NCBI Taxonomy" id="1387353"/>
    <lineage>
        <taxon>Bacteria</taxon>
        <taxon>Pseudomonadati</taxon>
        <taxon>Planctomycetota</taxon>
        <taxon>Planctomycetia</taxon>
        <taxon>Isosphaerales</taxon>
        <taxon>Isosphaeraceae</taxon>
        <taxon>Paludisphaera</taxon>
    </lineage>
</organism>
<evidence type="ECO:0000313" key="4">
    <source>
        <dbReference type="EMBL" id="APW63297.1"/>
    </source>
</evidence>
<name>A0A1U7CWH3_9BACT</name>
<evidence type="ECO:0000313" key="5">
    <source>
        <dbReference type="Proteomes" id="UP000186309"/>
    </source>
</evidence>
<dbReference type="RefSeq" id="WP_237170592.1">
    <property type="nucleotide sequence ID" value="NZ_CP019082.1"/>
</dbReference>
<protein>
    <submittedName>
        <fullName evidence="4">Chromosome partition protein Smc</fullName>
    </submittedName>
</protein>
<dbReference type="AlphaFoldDB" id="A0A1U7CWH3"/>
<feature type="region of interest" description="Disordered" evidence="2">
    <location>
        <begin position="427"/>
        <end position="476"/>
    </location>
</feature>
<keyword evidence="3" id="KW-0812">Transmembrane</keyword>